<comment type="caution">
    <text evidence="1">The sequence shown here is derived from an EMBL/GenBank/DDBJ whole genome shotgun (WGS) entry which is preliminary data.</text>
</comment>
<name>A0A3N1ZW39_9ACTN</name>
<evidence type="ECO:0000313" key="1">
    <source>
        <dbReference type="EMBL" id="ROR55070.1"/>
    </source>
</evidence>
<sequence length="137" mass="15420">MDQDFWAQSPPGAEGTREAVFLAHWLTEAGNSSAFQRIADGRPPLRSEEHARLLEALHADALAYQQLVRDGLPRRMPVAENSSLVPVVIHLIRGWYPIEDVLESFRVLAAWEAEATHEDSLDVLDSLRIWNCPHTPC</sequence>
<dbReference type="Proteomes" id="UP000275749">
    <property type="component" value="Unassembled WGS sequence"/>
</dbReference>
<proteinExistence type="predicted"/>
<reference evidence="1 2" key="1">
    <citation type="submission" date="2018-11" db="EMBL/GenBank/DDBJ databases">
        <title>Sequencing the genomes of 1000 actinobacteria strains.</title>
        <authorList>
            <person name="Klenk H.-P."/>
        </authorList>
    </citation>
    <scope>NUCLEOTIDE SEQUENCE [LARGE SCALE GENOMIC DNA]</scope>
    <source>
        <strain evidence="1 2">DSM 10546</strain>
    </source>
</reference>
<dbReference type="AlphaFoldDB" id="A0A3N1ZW39"/>
<dbReference type="EMBL" id="RKHG01000001">
    <property type="protein sequence ID" value="ROR55070.1"/>
    <property type="molecule type" value="Genomic_DNA"/>
</dbReference>
<evidence type="ECO:0000313" key="2">
    <source>
        <dbReference type="Proteomes" id="UP000275749"/>
    </source>
</evidence>
<gene>
    <name evidence="1" type="ORF">EDD41_2322</name>
</gene>
<accession>A0A3N1ZW39</accession>
<protein>
    <submittedName>
        <fullName evidence="1">Uncharacterized protein</fullName>
    </submittedName>
</protein>
<dbReference type="RefSeq" id="WP_123575985.1">
    <property type="nucleotide sequence ID" value="NZ_RKHG01000001.1"/>
</dbReference>
<organism evidence="1 2">
    <name type="scientific">Luteococcus japonicus</name>
    <dbReference type="NCBI Taxonomy" id="33984"/>
    <lineage>
        <taxon>Bacteria</taxon>
        <taxon>Bacillati</taxon>
        <taxon>Actinomycetota</taxon>
        <taxon>Actinomycetes</taxon>
        <taxon>Propionibacteriales</taxon>
        <taxon>Propionibacteriaceae</taxon>
        <taxon>Luteococcus</taxon>
    </lineage>
</organism>